<accession>A0A2W4UI45</accession>
<evidence type="ECO:0000313" key="2">
    <source>
        <dbReference type="EMBL" id="PZO20956.1"/>
    </source>
</evidence>
<keyword evidence="1" id="KW-0175">Coiled coil</keyword>
<evidence type="ECO:0000256" key="1">
    <source>
        <dbReference type="SAM" id="Coils"/>
    </source>
</evidence>
<gene>
    <name evidence="2" type="ORF">DCF25_05780</name>
</gene>
<reference evidence="3" key="1">
    <citation type="submission" date="2018-04" db="EMBL/GenBank/DDBJ databases">
        <authorList>
            <person name="Cornet L."/>
        </authorList>
    </citation>
    <scope>NUCLEOTIDE SEQUENCE [LARGE SCALE GENOMIC DNA]</scope>
</reference>
<dbReference type="Proteomes" id="UP000249354">
    <property type="component" value="Unassembled WGS sequence"/>
</dbReference>
<dbReference type="AlphaFoldDB" id="A0A2W4UI45"/>
<name>A0A2W4UI45_9CYAN</name>
<protein>
    <submittedName>
        <fullName evidence="2">Uncharacterized protein</fullName>
    </submittedName>
</protein>
<evidence type="ECO:0000313" key="3">
    <source>
        <dbReference type="Proteomes" id="UP000249354"/>
    </source>
</evidence>
<sequence>MSLNSSPISQVSIPVLLDWWQQRKRLVRSPIKLSTTLPKGDDTYLQAYYRLMEVYSVVKSGGVQAQTEAVKAFAEREATLLNQRLSEIEAAAEIAEEEKRQERAKVEQELSELHCANAWRLQTLTAIEPAEEAVVAQHLRDIERTLMEVQCV</sequence>
<dbReference type="EMBL" id="QBMC01000024">
    <property type="protein sequence ID" value="PZO20956.1"/>
    <property type="molecule type" value="Genomic_DNA"/>
</dbReference>
<proteinExistence type="predicted"/>
<feature type="coiled-coil region" evidence="1">
    <location>
        <begin position="71"/>
        <end position="116"/>
    </location>
</feature>
<reference evidence="2 3" key="2">
    <citation type="submission" date="2018-06" db="EMBL/GenBank/DDBJ databases">
        <title>Metagenomic assembly of (sub)arctic Cyanobacteria and their associated microbiome from non-axenic cultures.</title>
        <authorList>
            <person name="Baurain D."/>
        </authorList>
    </citation>
    <scope>NUCLEOTIDE SEQUENCE [LARGE SCALE GENOMIC DNA]</scope>
    <source>
        <strain evidence="2">ULC129bin1</strain>
    </source>
</reference>
<organism evidence="2 3">
    <name type="scientific">Leptolyngbya foveolarum</name>
    <dbReference type="NCBI Taxonomy" id="47253"/>
    <lineage>
        <taxon>Bacteria</taxon>
        <taxon>Bacillati</taxon>
        <taxon>Cyanobacteriota</taxon>
        <taxon>Cyanophyceae</taxon>
        <taxon>Leptolyngbyales</taxon>
        <taxon>Leptolyngbyaceae</taxon>
        <taxon>Leptolyngbya group</taxon>
        <taxon>Leptolyngbya</taxon>
    </lineage>
</organism>
<comment type="caution">
    <text evidence="2">The sequence shown here is derived from an EMBL/GenBank/DDBJ whole genome shotgun (WGS) entry which is preliminary data.</text>
</comment>